<gene>
    <name evidence="2" type="ORF">PU560_07155</name>
</gene>
<evidence type="ECO:0000313" key="3">
    <source>
        <dbReference type="Proteomes" id="UP001165561"/>
    </source>
</evidence>
<dbReference type="EMBL" id="JARACI010000825">
    <property type="protein sequence ID" value="MDD9206247.1"/>
    <property type="molecule type" value="Genomic_DNA"/>
</dbReference>
<accession>A0ABT5TWB2</accession>
<evidence type="ECO:0000313" key="2">
    <source>
        <dbReference type="EMBL" id="MDD9206247.1"/>
    </source>
</evidence>
<evidence type="ECO:0000259" key="1">
    <source>
        <dbReference type="Pfam" id="PF26571"/>
    </source>
</evidence>
<keyword evidence="3" id="KW-1185">Reference proteome</keyword>
<dbReference type="Proteomes" id="UP001165561">
    <property type="component" value="Unassembled WGS sequence"/>
</dbReference>
<sequence length="196" mass="20505">MSPGLPVRATGVLAAAAVAALLLTSVLDRPPARDLVVTPAPYVEQLPAAPDPFPGGDGACTVPDPTGTGGCVTAATSWLLTELGSAFGELRVSCWSEHAWNPASAHPDGRACDVFPGRSGVVPESEEAAAGWHVAEWARENAAALEVEHVIWWGRIWSRARPAAGWAPYRGGGVYDVSDPTGGHYDHVHISVREDA</sequence>
<comment type="caution">
    <text evidence="2">The sequence shown here is derived from an EMBL/GenBank/DDBJ whole genome shotgun (WGS) entry which is preliminary data.</text>
</comment>
<proteinExistence type="predicted"/>
<protein>
    <recommendedName>
        <fullName evidence="1">ARB-07466-like C-terminal domain-containing protein</fullName>
    </recommendedName>
</protein>
<dbReference type="Pfam" id="PF26571">
    <property type="entry name" value="VldE"/>
    <property type="match status" value="1"/>
</dbReference>
<name>A0ABT5TWB2_9MICO</name>
<dbReference type="InterPro" id="IPR058593">
    <property type="entry name" value="ARB_07466-like_C"/>
</dbReference>
<reference evidence="2" key="1">
    <citation type="submission" date="2023-02" db="EMBL/GenBank/DDBJ databases">
        <title>Georgenia sp.10Sc9-8, isolated from a soil sample collected from the Taklamakan desert.</title>
        <authorList>
            <person name="Liu S."/>
        </authorList>
    </citation>
    <scope>NUCLEOTIDE SEQUENCE</scope>
    <source>
        <strain evidence="2">10Sc9-8</strain>
    </source>
</reference>
<feature type="domain" description="ARB-07466-like C-terminal" evidence="1">
    <location>
        <begin position="69"/>
        <end position="173"/>
    </location>
</feature>
<organism evidence="2 3">
    <name type="scientific">Georgenia halotolerans</name>
    <dbReference type="NCBI Taxonomy" id="3028317"/>
    <lineage>
        <taxon>Bacteria</taxon>
        <taxon>Bacillati</taxon>
        <taxon>Actinomycetota</taxon>
        <taxon>Actinomycetes</taxon>
        <taxon>Micrococcales</taxon>
        <taxon>Bogoriellaceae</taxon>
        <taxon>Georgenia</taxon>
    </lineage>
</organism>